<dbReference type="GO" id="GO:0007160">
    <property type="term" value="P:cell-matrix adhesion"/>
    <property type="evidence" value="ECO:0007669"/>
    <property type="project" value="TreeGrafter"/>
</dbReference>
<dbReference type="InterPro" id="IPR013517">
    <property type="entry name" value="FG-GAP"/>
</dbReference>
<dbReference type="GO" id="GO:0009897">
    <property type="term" value="C:external side of plasma membrane"/>
    <property type="evidence" value="ECO:0007669"/>
    <property type="project" value="TreeGrafter"/>
</dbReference>
<dbReference type="GO" id="GO:0007229">
    <property type="term" value="P:integrin-mediated signaling pathway"/>
    <property type="evidence" value="ECO:0007669"/>
    <property type="project" value="TreeGrafter"/>
</dbReference>
<dbReference type="Proteomes" id="UP000691718">
    <property type="component" value="Unassembled WGS sequence"/>
</dbReference>
<dbReference type="EMBL" id="CAJQZP010001492">
    <property type="protein sequence ID" value="CAG5051377.1"/>
    <property type="molecule type" value="Genomic_DNA"/>
</dbReference>
<name>A0A8S3Y1F2_PARAO</name>
<keyword evidence="3" id="KW-0812">Transmembrane</keyword>
<dbReference type="InterPro" id="IPR048285">
    <property type="entry name" value="Integrin_alpha_Ig-like_2"/>
</dbReference>
<keyword evidence="3" id="KW-1133">Transmembrane helix</keyword>
<protein>
    <submittedName>
        <fullName evidence="5">(apollo) hypothetical protein</fullName>
    </submittedName>
</protein>
<evidence type="ECO:0000256" key="3">
    <source>
        <dbReference type="SAM" id="Phobius"/>
    </source>
</evidence>
<evidence type="ECO:0000313" key="6">
    <source>
        <dbReference type="Proteomes" id="UP000691718"/>
    </source>
</evidence>
<keyword evidence="6" id="KW-1185">Reference proteome</keyword>
<dbReference type="PROSITE" id="PS51470">
    <property type="entry name" value="FG_GAP"/>
    <property type="match status" value="1"/>
</dbReference>
<feature type="transmembrane region" description="Helical" evidence="3">
    <location>
        <begin position="866"/>
        <end position="888"/>
    </location>
</feature>
<feature type="domain" description="Integrin alpha second immunoglobulin-like" evidence="4">
    <location>
        <begin position="584"/>
        <end position="705"/>
    </location>
</feature>
<sequence length="971" mass="108916">MYVSKLWYYEKLMFLKDQEQPYGATSSSMDTQSDDDSIETTRDGVASPRLDIASVERFSGPQQDRSFKRRKNLFVSQNVDRTIEIIGNKICEIAADDKFDAFVAEKDSQSDVTGIYFQTCAPRYVDGIKEDERIGTFGQCFIKSIPQGIHKMKAMKESNQRLNKFELTMDSFGWSIDVTTRGDILIGGPAMTKGRVIRYKNVSQEPQLITPPPFGFFQNNNTDTFNFGYSIASGNFFSNSEDNIAYAVSTPYGNIGIGQVLFYSKNGKYINIIQDKDSGLGTLFGAALCTVKLGGKRTSLLVGAPAYIPEDAHGFDLGAVHIFMPNYKSLTLKTTIRGQSSGGRFGSAIINIGDLDNDQKDDVAIGAPYEDDGKGAVYIYTSNNILNNKNVMYSQRIQPEAFRTFGLSMTALRDYDHNGCNEIAIGAPDSNAVAIFNCFSSVTLNVFTVLPNLQNRESAEKEKITFKSCLNVSYPEKPENIVANIVISIGIMHPSARLENSKNGVLTYTESLSSKKNVYCKYVGVMTPLDKDKELNSIQITVNAHLDDDPRQLKVFDPQRVILSERSSLSTFNTIWASGCSSTICVPILSSKFFSSMTSPYIIGSSDAENISVTIANSGETAYSACVRIRVDSVRVLQAPGCRRYDDKNLICEPRNPVRTKQSWKTGHITLETKSLTSADREITVDVDVHNHCENETDNTSEQIVISLERDTSKLVLMRESIPDEVVNITSINLETEISHLYTIINNGVTHWTGVECKIFLNNSYVKFKYPIIIYTDNQKRELCYVNTEMKNNISTEVICNLGEIRKNQKVYIMVSLMIEPMPTDIFDVDKNISIATKLNLQLNYEEMTVSVSSTLVRVPIPKVSIWIYICAGVVALLVIFVLVIIFYECGFLQRKNKEMLKNLKQDVRRQSMRRTILLRESMRASQNQTAEDVNHLIDPIDTRSDGNVPNAEYHKDRAETKKKPKTRVKC</sequence>
<dbReference type="SMART" id="SM00191">
    <property type="entry name" value="Int_alpha"/>
    <property type="match status" value="5"/>
</dbReference>
<evidence type="ECO:0000313" key="5">
    <source>
        <dbReference type="EMBL" id="CAG5051377.1"/>
    </source>
</evidence>
<dbReference type="Pfam" id="PF20805">
    <property type="entry name" value="Integrin_A_Ig_2"/>
    <property type="match status" value="1"/>
</dbReference>
<dbReference type="PANTHER" id="PTHR23220">
    <property type="entry name" value="INTEGRIN ALPHA"/>
    <property type="match status" value="1"/>
</dbReference>
<proteinExistence type="predicted"/>
<evidence type="ECO:0000256" key="2">
    <source>
        <dbReference type="SAM" id="MobiDB-lite"/>
    </source>
</evidence>
<dbReference type="GO" id="GO:0033627">
    <property type="term" value="P:cell adhesion mediated by integrin"/>
    <property type="evidence" value="ECO:0007669"/>
    <property type="project" value="TreeGrafter"/>
</dbReference>
<dbReference type="PANTHER" id="PTHR23220:SF83">
    <property type="entry name" value="INTEGRIN ALPHA-PS3-RELATED"/>
    <property type="match status" value="1"/>
</dbReference>
<gene>
    <name evidence="5" type="ORF">PAPOLLO_LOCUS25044</name>
</gene>
<dbReference type="GO" id="GO:0005178">
    <property type="term" value="F:integrin binding"/>
    <property type="evidence" value="ECO:0007669"/>
    <property type="project" value="TreeGrafter"/>
</dbReference>
<comment type="caution">
    <text evidence="5">The sequence shown here is derived from an EMBL/GenBank/DDBJ whole genome shotgun (WGS) entry which is preliminary data.</text>
</comment>
<feature type="compositionally biased region" description="Basic and acidic residues" evidence="2">
    <location>
        <begin position="953"/>
        <end position="962"/>
    </location>
</feature>
<dbReference type="AlphaFoldDB" id="A0A8S3Y1F2"/>
<dbReference type="GO" id="GO:0098609">
    <property type="term" value="P:cell-cell adhesion"/>
    <property type="evidence" value="ECO:0007669"/>
    <property type="project" value="TreeGrafter"/>
</dbReference>
<keyword evidence="3" id="KW-0472">Membrane</keyword>
<feature type="region of interest" description="Disordered" evidence="2">
    <location>
        <begin position="941"/>
        <end position="971"/>
    </location>
</feature>
<organism evidence="5 6">
    <name type="scientific">Parnassius apollo</name>
    <name type="common">Apollo butterfly</name>
    <name type="synonym">Papilio apollo</name>
    <dbReference type="NCBI Taxonomy" id="110799"/>
    <lineage>
        <taxon>Eukaryota</taxon>
        <taxon>Metazoa</taxon>
        <taxon>Ecdysozoa</taxon>
        <taxon>Arthropoda</taxon>
        <taxon>Hexapoda</taxon>
        <taxon>Insecta</taxon>
        <taxon>Pterygota</taxon>
        <taxon>Neoptera</taxon>
        <taxon>Endopterygota</taxon>
        <taxon>Lepidoptera</taxon>
        <taxon>Glossata</taxon>
        <taxon>Ditrysia</taxon>
        <taxon>Papilionoidea</taxon>
        <taxon>Papilionidae</taxon>
        <taxon>Parnassiinae</taxon>
        <taxon>Parnassini</taxon>
        <taxon>Parnassius</taxon>
        <taxon>Parnassius</taxon>
    </lineage>
</organism>
<feature type="repeat" description="FG-GAP" evidence="1">
    <location>
        <begin position="331"/>
        <end position="389"/>
    </location>
</feature>
<accession>A0A8S3Y1F2</accession>
<dbReference type="Pfam" id="PF01839">
    <property type="entry name" value="FG-GAP"/>
    <property type="match status" value="1"/>
</dbReference>
<evidence type="ECO:0000256" key="1">
    <source>
        <dbReference type="PROSITE-ProRule" id="PRU00803"/>
    </source>
</evidence>
<reference evidence="5" key="1">
    <citation type="submission" date="2021-04" db="EMBL/GenBank/DDBJ databases">
        <authorList>
            <person name="Tunstrom K."/>
        </authorList>
    </citation>
    <scope>NUCLEOTIDE SEQUENCE</scope>
</reference>
<dbReference type="GO" id="GO:0008305">
    <property type="term" value="C:integrin complex"/>
    <property type="evidence" value="ECO:0007669"/>
    <property type="project" value="TreeGrafter"/>
</dbReference>
<dbReference type="InterPro" id="IPR013519">
    <property type="entry name" value="Int_alpha_beta-p"/>
</dbReference>
<evidence type="ECO:0000259" key="4">
    <source>
        <dbReference type="Pfam" id="PF20805"/>
    </source>
</evidence>
<dbReference type="OrthoDB" id="5317514at2759"/>
<feature type="region of interest" description="Disordered" evidence="2">
    <location>
        <begin position="22"/>
        <end position="43"/>
    </location>
</feature>